<evidence type="ECO:0000313" key="9">
    <source>
        <dbReference type="EMBL" id="MFC3913478.1"/>
    </source>
</evidence>
<dbReference type="RefSeq" id="WP_377151832.1">
    <property type="nucleotide sequence ID" value="NZ_JBHSAF010000007.1"/>
</dbReference>
<evidence type="ECO:0000256" key="5">
    <source>
        <dbReference type="ARBA" id="ARBA00022779"/>
    </source>
</evidence>
<dbReference type="Pfam" id="PF01052">
    <property type="entry name" value="FliMN_C"/>
    <property type="match status" value="1"/>
</dbReference>
<keyword evidence="3 7" id="KW-1003">Cell membrane</keyword>
<keyword evidence="4 7" id="KW-0145">Chemotaxis</keyword>
<dbReference type="PRINTS" id="PR00956">
    <property type="entry name" value="FLGMOTORFLIN"/>
</dbReference>
<keyword evidence="9" id="KW-0966">Cell projection</keyword>
<comment type="function">
    <text evidence="7">FliN is one of three proteins (FliG, FliN, FliM) that form the rotor-mounted switch complex (C ring), located at the base of the basal body. This complex interacts with the CheY and CheZ chemotaxis proteins, in addition to contacting components of the motor that determine the direction of flagellar rotation.</text>
</comment>
<organism evidence="9 10">
    <name type="scientific">Pseudaeromonas sharmana</name>
    <dbReference type="NCBI Taxonomy" id="328412"/>
    <lineage>
        <taxon>Bacteria</taxon>
        <taxon>Pseudomonadati</taxon>
        <taxon>Pseudomonadota</taxon>
        <taxon>Gammaproteobacteria</taxon>
        <taxon>Aeromonadales</taxon>
        <taxon>Aeromonadaceae</taxon>
        <taxon>Pseudaeromonas</taxon>
    </lineage>
</organism>
<dbReference type="Proteomes" id="UP001595692">
    <property type="component" value="Unassembled WGS sequence"/>
</dbReference>
<dbReference type="SUPFAM" id="SSF101801">
    <property type="entry name" value="Surface presentation of antigens (SPOA)"/>
    <property type="match status" value="1"/>
</dbReference>
<sequence>MTTDSLHDDLMGLDDLDNLFDEEGETAHPDKSASRSAPRDLNFFRHIPVKVTLEVASTELPLGELMHISEGAVIELDKQAGAPLDVRVNGRLLARGEVVVANGKYGLRLVDIIDQQALGQLDL</sequence>
<evidence type="ECO:0000256" key="1">
    <source>
        <dbReference type="ARBA" id="ARBA00009226"/>
    </source>
</evidence>
<feature type="domain" description="Flagellar motor switch protein FliN-like C-terminal" evidence="8">
    <location>
        <begin position="45"/>
        <end position="113"/>
    </location>
</feature>
<comment type="subcellular location">
    <subcellularLocation>
        <location evidence="7">Cell membrane</location>
        <topology evidence="7">Peripheral membrane protein</topology>
        <orientation evidence="7">Cytoplasmic side</orientation>
    </subcellularLocation>
    <subcellularLocation>
        <location evidence="7">Bacterial flagellum basal body</location>
    </subcellularLocation>
</comment>
<dbReference type="PANTHER" id="PTHR43484:SF1">
    <property type="entry name" value="FLAGELLAR MOTOR SWITCH PROTEIN FLIN"/>
    <property type="match status" value="1"/>
</dbReference>
<keyword evidence="10" id="KW-1185">Reference proteome</keyword>
<evidence type="ECO:0000256" key="3">
    <source>
        <dbReference type="ARBA" id="ARBA00022475"/>
    </source>
</evidence>
<gene>
    <name evidence="9" type="primary">fliN</name>
    <name evidence="9" type="ORF">ACFOSS_08375</name>
</gene>
<keyword evidence="6 7" id="KW-0472">Membrane</keyword>
<reference evidence="10" key="1">
    <citation type="journal article" date="2019" name="Int. J. Syst. Evol. Microbiol.">
        <title>The Global Catalogue of Microorganisms (GCM) 10K type strain sequencing project: providing services to taxonomists for standard genome sequencing and annotation.</title>
        <authorList>
            <consortium name="The Broad Institute Genomics Platform"/>
            <consortium name="The Broad Institute Genome Sequencing Center for Infectious Disease"/>
            <person name="Wu L."/>
            <person name="Ma J."/>
        </authorList>
    </citation>
    <scope>NUCLEOTIDE SEQUENCE [LARGE SCALE GENOMIC DNA]</scope>
    <source>
        <strain evidence="10">CCUG 54939</strain>
    </source>
</reference>
<evidence type="ECO:0000256" key="7">
    <source>
        <dbReference type="RuleBase" id="RU362074"/>
    </source>
</evidence>
<evidence type="ECO:0000313" key="10">
    <source>
        <dbReference type="Proteomes" id="UP001595692"/>
    </source>
</evidence>
<dbReference type="EMBL" id="JBHSAF010000007">
    <property type="protein sequence ID" value="MFC3913478.1"/>
    <property type="molecule type" value="Genomic_DNA"/>
</dbReference>
<dbReference type="NCBIfam" id="TIGR02480">
    <property type="entry name" value="fliN"/>
    <property type="match status" value="1"/>
</dbReference>
<keyword evidence="9" id="KW-0282">Flagellum</keyword>
<comment type="similarity">
    <text evidence="1 7">Belongs to the FliN/MopA/SpaO family.</text>
</comment>
<dbReference type="InterPro" id="IPR001172">
    <property type="entry name" value="FliN_T3SS_HrcQb"/>
</dbReference>
<keyword evidence="7" id="KW-0975">Bacterial flagellum</keyword>
<dbReference type="InterPro" id="IPR051469">
    <property type="entry name" value="FliN/MopA/SpaO"/>
</dbReference>
<evidence type="ECO:0000256" key="6">
    <source>
        <dbReference type="ARBA" id="ARBA00023136"/>
    </source>
</evidence>
<dbReference type="InterPro" id="IPR001543">
    <property type="entry name" value="FliN-like_C"/>
</dbReference>
<evidence type="ECO:0000256" key="4">
    <source>
        <dbReference type="ARBA" id="ARBA00022500"/>
    </source>
</evidence>
<evidence type="ECO:0000256" key="2">
    <source>
        <dbReference type="ARBA" id="ARBA00021897"/>
    </source>
</evidence>
<dbReference type="InterPro" id="IPR036429">
    <property type="entry name" value="SpoA-like_sf"/>
</dbReference>
<keyword evidence="5 7" id="KW-0283">Flagellar rotation</keyword>
<comment type="caution">
    <text evidence="9">The sequence shown here is derived from an EMBL/GenBank/DDBJ whole genome shotgun (WGS) entry which is preliminary data.</text>
</comment>
<evidence type="ECO:0000259" key="8">
    <source>
        <dbReference type="Pfam" id="PF01052"/>
    </source>
</evidence>
<dbReference type="InterPro" id="IPR012826">
    <property type="entry name" value="FliN"/>
</dbReference>
<accession>A0ABV8CN34</accession>
<proteinExistence type="inferred from homology"/>
<dbReference type="PANTHER" id="PTHR43484">
    <property type="match status" value="1"/>
</dbReference>
<name>A0ABV8CN34_9GAMM</name>
<keyword evidence="9" id="KW-0969">Cilium</keyword>
<dbReference type="Gene3D" id="2.30.330.10">
    <property type="entry name" value="SpoA-like"/>
    <property type="match status" value="1"/>
</dbReference>
<protein>
    <recommendedName>
        <fullName evidence="2 7">Flagellar motor switch protein FliN</fullName>
    </recommendedName>
</protein>